<evidence type="ECO:0000256" key="3">
    <source>
        <dbReference type="ARBA" id="ARBA00022989"/>
    </source>
</evidence>
<gene>
    <name evidence="6" type="ORF">CHIRRI_LOCUS9029</name>
</gene>
<dbReference type="Pfam" id="PF09799">
    <property type="entry name" value="Transmemb_17"/>
    <property type="match status" value="1"/>
</dbReference>
<dbReference type="GO" id="GO:0016020">
    <property type="term" value="C:membrane"/>
    <property type="evidence" value="ECO:0007669"/>
    <property type="project" value="UniProtKB-SubCell"/>
</dbReference>
<name>A0A9N9RVZ5_9DIPT</name>
<dbReference type="GO" id="GO:0035869">
    <property type="term" value="C:ciliary transition zone"/>
    <property type="evidence" value="ECO:0007669"/>
    <property type="project" value="TreeGrafter"/>
</dbReference>
<dbReference type="OrthoDB" id="262535at2759"/>
<organism evidence="6 7">
    <name type="scientific">Chironomus riparius</name>
    <dbReference type="NCBI Taxonomy" id="315576"/>
    <lineage>
        <taxon>Eukaryota</taxon>
        <taxon>Metazoa</taxon>
        <taxon>Ecdysozoa</taxon>
        <taxon>Arthropoda</taxon>
        <taxon>Hexapoda</taxon>
        <taxon>Insecta</taxon>
        <taxon>Pterygota</taxon>
        <taxon>Neoptera</taxon>
        <taxon>Endopterygota</taxon>
        <taxon>Diptera</taxon>
        <taxon>Nematocera</taxon>
        <taxon>Chironomoidea</taxon>
        <taxon>Chironomidae</taxon>
        <taxon>Chironominae</taxon>
        <taxon>Chironomus</taxon>
    </lineage>
</organism>
<dbReference type="EMBL" id="OU895878">
    <property type="protein sequence ID" value="CAG9806166.1"/>
    <property type="molecule type" value="Genomic_DNA"/>
</dbReference>
<dbReference type="GO" id="GO:1905515">
    <property type="term" value="P:non-motile cilium assembly"/>
    <property type="evidence" value="ECO:0007669"/>
    <property type="project" value="TreeGrafter"/>
</dbReference>
<evidence type="ECO:0000313" key="7">
    <source>
        <dbReference type="Proteomes" id="UP001153620"/>
    </source>
</evidence>
<dbReference type="Proteomes" id="UP001153620">
    <property type="component" value="Chromosome 2"/>
</dbReference>
<dbReference type="PANTHER" id="PTHR13531:SF0">
    <property type="entry name" value="GEO07735P1-RELATED"/>
    <property type="match status" value="1"/>
</dbReference>
<dbReference type="InterPro" id="IPR019184">
    <property type="entry name" value="Uncharacterised_TM-17"/>
</dbReference>
<feature type="transmembrane region" description="Helical" evidence="5">
    <location>
        <begin position="74"/>
        <end position="96"/>
    </location>
</feature>
<evidence type="ECO:0000256" key="5">
    <source>
        <dbReference type="SAM" id="Phobius"/>
    </source>
</evidence>
<dbReference type="AlphaFoldDB" id="A0A9N9RVZ5"/>
<reference evidence="6" key="1">
    <citation type="submission" date="2022-01" db="EMBL/GenBank/DDBJ databases">
        <authorList>
            <person name="King R."/>
        </authorList>
    </citation>
    <scope>NUCLEOTIDE SEQUENCE</scope>
</reference>
<sequence>MVNSSLTYEILMYLNSFYFGMFATCEIGMGTLKAINLNYEDGKLLRETCVLLGLCLLESIRIHLGKKGSLSDHGWQVILSVFVTIPCAAGVIFLLWKQSHVLKLEYILCALMLLLQLTELVFATLFLFSLCKQPTYD</sequence>
<feature type="transmembrane region" description="Helical" evidence="5">
    <location>
        <begin position="12"/>
        <end position="32"/>
    </location>
</feature>
<protein>
    <recommendedName>
        <fullName evidence="8">Transmembrane protein 216</fullName>
    </recommendedName>
</protein>
<evidence type="ECO:0000313" key="6">
    <source>
        <dbReference type="EMBL" id="CAG9806166.1"/>
    </source>
</evidence>
<comment type="subcellular location">
    <subcellularLocation>
        <location evidence="1">Membrane</location>
        <topology evidence="1">Multi-pass membrane protein</topology>
    </subcellularLocation>
</comment>
<evidence type="ECO:0000256" key="1">
    <source>
        <dbReference type="ARBA" id="ARBA00004141"/>
    </source>
</evidence>
<accession>A0A9N9RVZ5</accession>
<evidence type="ECO:0000256" key="4">
    <source>
        <dbReference type="ARBA" id="ARBA00023136"/>
    </source>
</evidence>
<keyword evidence="2 5" id="KW-0812">Transmembrane</keyword>
<evidence type="ECO:0008006" key="8">
    <source>
        <dbReference type="Google" id="ProtNLM"/>
    </source>
</evidence>
<keyword evidence="4 5" id="KW-0472">Membrane</keyword>
<proteinExistence type="predicted"/>
<evidence type="ECO:0000256" key="2">
    <source>
        <dbReference type="ARBA" id="ARBA00022692"/>
    </source>
</evidence>
<keyword evidence="3 5" id="KW-1133">Transmembrane helix</keyword>
<reference evidence="6" key="2">
    <citation type="submission" date="2022-10" db="EMBL/GenBank/DDBJ databases">
        <authorList>
            <consortium name="ENA_rothamsted_submissions"/>
            <consortium name="culmorum"/>
            <person name="King R."/>
        </authorList>
    </citation>
    <scope>NUCLEOTIDE SEQUENCE</scope>
</reference>
<dbReference type="PANTHER" id="PTHR13531">
    <property type="entry name" value="GEO07735P1-RELATED-RELATED"/>
    <property type="match status" value="1"/>
</dbReference>
<keyword evidence="7" id="KW-1185">Reference proteome</keyword>
<feature type="transmembrane region" description="Helical" evidence="5">
    <location>
        <begin position="108"/>
        <end position="130"/>
    </location>
</feature>